<proteinExistence type="predicted"/>
<evidence type="ECO:0000313" key="1">
    <source>
        <dbReference type="EMBL" id="KAH1174525.1"/>
    </source>
</evidence>
<reference evidence="1" key="1">
    <citation type="submission" date="2021-09" db="EMBL/GenBank/DDBJ databases">
        <title>The genome of Mauremys mutica provides insights into the evolution of semi-aquatic lifestyle.</title>
        <authorList>
            <person name="Gong S."/>
            <person name="Gao Y."/>
        </authorList>
    </citation>
    <scope>NUCLEOTIDE SEQUENCE</scope>
    <source>
        <strain evidence="1">MM-2020</strain>
        <tissue evidence="1">Muscle</tissue>
    </source>
</reference>
<accession>A0A9D4AZI0</accession>
<gene>
    <name evidence="1" type="ORF">KIL84_008516</name>
</gene>
<sequence>MGCVRSGGFGRASLHPLLPQQLLNTACSGKFPPFSGHFEAVQKAEAWPVYEAWCCARHVVCSQCASRGSVGIEGPGSPLATSPARVLPASLVSQALLCKATQR</sequence>
<dbReference type="EMBL" id="JAHDVG010000479">
    <property type="protein sequence ID" value="KAH1174525.1"/>
    <property type="molecule type" value="Genomic_DNA"/>
</dbReference>
<evidence type="ECO:0000313" key="2">
    <source>
        <dbReference type="Proteomes" id="UP000827986"/>
    </source>
</evidence>
<organism evidence="1 2">
    <name type="scientific">Mauremys mutica</name>
    <name type="common">yellowpond turtle</name>
    <dbReference type="NCBI Taxonomy" id="74926"/>
    <lineage>
        <taxon>Eukaryota</taxon>
        <taxon>Metazoa</taxon>
        <taxon>Chordata</taxon>
        <taxon>Craniata</taxon>
        <taxon>Vertebrata</taxon>
        <taxon>Euteleostomi</taxon>
        <taxon>Archelosauria</taxon>
        <taxon>Testudinata</taxon>
        <taxon>Testudines</taxon>
        <taxon>Cryptodira</taxon>
        <taxon>Durocryptodira</taxon>
        <taxon>Testudinoidea</taxon>
        <taxon>Geoemydidae</taxon>
        <taxon>Geoemydinae</taxon>
        <taxon>Mauremys</taxon>
    </lineage>
</organism>
<comment type="caution">
    <text evidence="1">The sequence shown here is derived from an EMBL/GenBank/DDBJ whole genome shotgun (WGS) entry which is preliminary data.</text>
</comment>
<keyword evidence="2" id="KW-1185">Reference proteome</keyword>
<dbReference type="AlphaFoldDB" id="A0A9D4AZI0"/>
<name>A0A9D4AZI0_9SAUR</name>
<dbReference type="Proteomes" id="UP000827986">
    <property type="component" value="Unassembled WGS sequence"/>
</dbReference>
<protein>
    <submittedName>
        <fullName evidence="1">Uncharacterized protein</fullName>
    </submittedName>
</protein>